<keyword evidence="2" id="KW-0315">Glutamine amidotransferase</keyword>
<dbReference type="Pfam" id="PF01965">
    <property type="entry name" value="DJ-1_PfpI"/>
    <property type="match status" value="1"/>
</dbReference>
<dbReference type="PANTHER" id="PTHR43130">
    <property type="entry name" value="ARAC-FAMILY TRANSCRIPTIONAL REGULATOR"/>
    <property type="match status" value="1"/>
</dbReference>
<organism evidence="2 3">
    <name type="scientific">Crucibulum laeve</name>
    <dbReference type="NCBI Taxonomy" id="68775"/>
    <lineage>
        <taxon>Eukaryota</taxon>
        <taxon>Fungi</taxon>
        <taxon>Dikarya</taxon>
        <taxon>Basidiomycota</taxon>
        <taxon>Agaricomycotina</taxon>
        <taxon>Agaricomycetes</taxon>
        <taxon>Agaricomycetidae</taxon>
        <taxon>Agaricales</taxon>
        <taxon>Agaricineae</taxon>
        <taxon>Nidulariaceae</taxon>
        <taxon>Crucibulum</taxon>
    </lineage>
</organism>
<dbReference type="InterPro" id="IPR052158">
    <property type="entry name" value="INH-QAR"/>
</dbReference>
<dbReference type="STRING" id="68775.A0A5C3LXD3"/>
<keyword evidence="2" id="KW-0808">Transferase</keyword>
<evidence type="ECO:0000313" key="2">
    <source>
        <dbReference type="EMBL" id="TFK37207.1"/>
    </source>
</evidence>
<dbReference type="PANTHER" id="PTHR43130:SF7">
    <property type="entry name" value="DJ-1_PFPI DOMAIN-CONTAINING PROTEIN"/>
    <property type="match status" value="1"/>
</dbReference>
<name>A0A5C3LXD3_9AGAR</name>
<proteinExistence type="predicted"/>
<dbReference type="InterPro" id="IPR002818">
    <property type="entry name" value="DJ-1/PfpI"/>
</dbReference>
<reference evidence="2 3" key="1">
    <citation type="journal article" date="2019" name="Nat. Ecol. Evol.">
        <title>Megaphylogeny resolves global patterns of mushroom evolution.</title>
        <authorList>
            <person name="Varga T."/>
            <person name="Krizsan K."/>
            <person name="Foldi C."/>
            <person name="Dima B."/>
            <person name="Sanchez-Garcia M."/>
            <person name="Sanchez-Ramirez S."/>
            <person name="Szollosi G.J."/>
            <person name="Szarkandi J.G."/>
            <person name="Papp V."/>
            <person name="Albert L."/>
            <person name="Andreopoulos W."/>
            <person name="Angelini C."/>
            <person name="Antonin V."/>
            <person name="Barry K.W."/>
            <person name="Bougher N.L."/>
            <person name="Buchanan P."/>
            <person name="Buyck B."/>
            <person name="Bense V."/>
            <person name="Catcheside P."/>
            <person name="Chovatia M."/>
            <person name="Cooper J."/>
            <person name="Damon W."/>
            <person name="Desjardin D."/>
            <person name="Finy P."/>
            <person name="Geml J."/>
            <person name="Haridas S."/>
            <person name="Hughes K."/>
            <person name="Justo A."/>
            <person name="Karasinski D."/>
            <person name="Kautmanova I."/>
            <person name="Kiss B."/>
            <person name="Kocsube S."/>
            <person name="Kotiranta H."/>
            <person name="LaButti K.M."/>
            <person name="Lechner B.E."/>
            <person name="Liimatainen K."/>
            <person name="Lipzen A."/>
            <person name="Lukacs Z."/>
            <person name="Mihaltcheva S."/>
            <person name="Morgado L.N."/>
            <person name="Niskanen T."/>
            <person name="Noordeloos M.E."/>
            <person name="Ohm R.A."/>
            <person name="Ortiz-Santana B."/>
            <person name="Ovrebo C."/>
            <person name="Racz N."/>
            <person name="Riley R."/>
            <person name="Savchenko A."/>
            <person name="Shiryaev A."/>
            <person name="Soop K."/>
            <person name="Spirin V."/>
            <person name="Szebenyi C."/>
            <person name="Tomsovsky M."/>
            <person name="Tulloss R.E."/>
            <person name="Uehling J."/>
            <person name="Grigoriev I.V."/>
            <person name="Vagvolgyi C."/>
            <person name="Papp T."/>
            <person name="Martin F.M."/>
            <person name="Miettinen O."/>
            <person name="Hibbett D.S."/>
            <person name="Nagy L.G."/>
        </authorList>
    </citation>
    <scope>NUCLEOTIDE SEQUENCE [LARGE SCALE GENOMIC DNA]</scope>
    <source>
        <strain evidence="2 3">CBS 166.37</strain>
    </source>
</reference>
<dbReference type="GO" id="GO:0016740">
    <property type="term" value="F:transferase activity"/>
    <property type="evidence" value="ECO:0007669"/>
    <property type="project" value="UniProtKB-KW"/>
</dbReference>
<protein>
    <submittedName>
        <fullName evidence="2">Class I glutamine amidotransferase-like protein</fullName>
    </submittedName>
</protein>
<dbReference type="InterPro" id="IPR029062">
    <property type="entry name" value="Class_I_gatase-like"/>
</dbReference>
<dbReference type="EMBL" id="ML213609">
    <property type="protein sequence ID" value="TFK37207.1"/>
    <property type="molecule type" value="Genomic_DNA"/>
</dbReference>
<sequence>MPATSGPMQIPTCTYDDCPNLDFLLVPGPDPATPLPIGMADFVRTRFDSLKGLITVCTGSLAIAQTGVLDGFQVCSNKIALKALADAGKLPDKVKWIGDKRWTVDGKVWSSAGITAGLDIAAEFARVHFDPEIVEIVKLISEYEPNPSQPDPFGKILEGVPL</sequence>
<dbReference type="Proteomes" id="UP000308652">
    <property type="component" value="Unassembled WGS sequence"/>
</dbReference>
<dbReference type="Gene3D" id="3.40.50.880">
    <property type="match status" value="1"/>
</dbReference>
<keyword evidence="3" id="KW-1185">Reference proteome</keyword>
<accession>A0A5C3LXD3</accession>
<dbReference type="OrthoDB" id="543156at2759"/>
<gene>
    <name evidence="2" type="ORF">BDQ12DRAFT_685504</name>
</gene>
<evidence type="ECO:0000259" key="1">
    <source>
        <dbReference type="Pfam" id="PF01965"/>
    </source>
</evidence>
<dbReference type="SUPFAM" id="SSF52317">
    <property type="entry name" value="Class I glutamine amidotransferase-like"/>
    <property type="match status" value="1"/>
</dbReference>
<evidence type="ECO:0000313" key="3">
    <source>
        <dbReference type="Proteomes" id="UP000308652"/>
    </source>
</evidence>
<feature type="domain" description="DJ-1/PfpI" evidence="1">
    <location>
        <begin position="10"/>
        <end position="124"/>
    </location>
</feature>
<dbReference type="AlphaFoldDB" id="A0A5C3LXD3"/>